<evidence type="ECO:0000313" key="7">
    <source>
        <dbReference type="Proteomes" id="UP000821866"/>
    </source>
</evidence>
<comment type="pathway">
    <text evidence="3">Phospholipid metabolism; phosphatidylethanolamine biosynthesis; phosphatidylethanolamine from ethanolamine: step 1/3.</text>
</comment>
<keyword evidence="2" id="KW-1208">Phospholipid metabolism</keyword>
<proteinExistence type="inferred from homology"/>
<gene>
    <name evidence="6" type="ORF">HPB51_009506</name>
</gene>
<name>A0A9J6DTG2_RHIMP</name>
<dbReference type="Gene3D" id="3.30.200.20">
    <property type="entry name" value="Phosphorylase Kinase, domain 1"/>
    <property type="match status" value="1"/>
</dbReference>
<dbReference type="VEuPathDB" id="VectorBase:LOC119169086"/>
<organism evidence="6 7">
    <name type="scientific">Rhipicephalus microplus</name>
    <name type="common">Cattle tick</name>
    <name type="synonym">Boophilus microplus</name>
    <dbReference type="NCBI Taxonomy" id="6941"/>
    <lineage>
        <taxon>Eukaryota</taxon>
        <taxon>Metazoa</taxon>
        <taxon>Ecdysozoa</taxon>
        <taxon>Arthropoda</taxon>
        <taxon>Chelicerata</taxon>
        <taxon>Arachnida</taxon>
        <taxon>Acari</taxon>
        <taxon>Parasitiformes</taxon>
        <taxon>Ixodida</taxon>
        <taxon>Ixodoidea</taxon>
        <taxon>Ixodidae</taxon>
        <taxon>Rhipicephalinae</taxon>
        <taxon>Rhipicephalus</taxon>
        <taxon>Boophilus</taxon>
    </lineage>
</organism>
<evidence type="ECO:0000256" key="2">
    <source>
        <dbReference type="ARBA" id="ARBA00023264"/>
    </source>
</evidence>
<keyword evidence="1" id="KW-0444">Lipid biosynthesis</keyword>
<keyword evidence="1" id="KW-0443">Lipid metabolism</keyword>
<keyword evidence="1" id="KW-0594">Phospholipid biosynthesis</keyword>
<accession>A0A9J6DTG2</accession>
<dbReference type="EMBL" id="JABSTU010000007">
    <property type="protein sequence ID" value="KAH8025551.1"/>
    <property type="molecule type" value="Genomic_DNA"/>
</dbReference>
<evidence type="ECO:0000256" key="1">
    <source>
        <dbReference type="ARBA" id="ARBA00023209"/>
    </source>
</evidence>
<evidence type="ECO:0000256" key="5">
    <source>
        <dbReference type="ARBA" id="ARBA00038874"/>
    </source>
</evidence>
<evidence type="ECO:0000256" key="4">
    <source>
        <dbReference type="ARBA" id="ARBA00038211"/>
    </source>
</evidence>
<dbReference type="InterPro" id="IPR011009">
    <property type="entry name" value="Kinase-like_dom_sf"/>
</dbReference>
<sequence length="185" mass="20457">MGLGSGFRQRNFGDPGKCDLVQDASHHSICSAHDARFLDRAFQCPPESGLFRGQFLHFPAVYDVPAYKLPKLIKSNQQAYVFLAALSRHSLLICQLTFTDGITNQLVGCWQGGGELGEEALLLRIYGQKTELFIDRSAEVLNMRLLHAHGLAAPLHCAFRNGLCYGFNPGCVGDTQLVRDPHISR</sequence>
<reference evidence="6" key="2">
    <citation type="submission" date="2021-09" db="EMBL/GenBank/DDBJ databases">
        <authorList>
            <person name="Jia N."/>
            <person name="Wang J."/>
            <person name="Shi W."/>
            <person name="Du L."/>
            <person name="Sun Y."/>
            <person name="Zhan W."/>
            <person name="Jiang J."/>
            <person name="Wang Q."/>
            <person name="Zhang B."/>
            <person name="Ji P."/>
            <person name="Sakyi L.B."/>
            <person name="Cui X."/>
            <person name="Yuan T."/>
            <person name="Jiang B."/>
            <person name="Yang W."/>
            <person name="Lam T.T.-Y."/>
            <person name="Chang Q."/>
            <person name="Ding S."/>
            <person name="Wang X."/>
            <person name="Zhu J."/>
            <person name="Ruan X."/>
            <person name="Zhao L."/>
            <person name="Wei J."/>
            <person name="Que T."/>
            <person name="Du C."/>
            <person name="Cheng J."/>
            <person name="Dai P."/>
            <person name="Han X."/>
            <person name="Huang E."/>
            <person name="Gao Y."/>
            <person name="Liu J."/>
            <person name="Shao H."/>
            <person name="Ye R."/>
            <person name="Li L."/>
            <person name="Wei W."/>
            <person name="Wang X."/>
            <person name="Wang C."/>
            <person name="Huo Q."/>
            <person name="Li W."/>
            <person name="Guo W."/>
            <person name="Chen H."/>
            <person name="Chen S."/>
            <person name="Zhou L."/>
            <person name="Zhou L."/>
            <person name="Ni X."/>
            <person name="Tian J."/>
            <person name="Zhou Y."/>
            <person name="Sheng Y."/>
            <person name="Liu T."/>
            <person name="Pan Y."/>
            <person name="Xia L."/>
            <person name="Li J."/>
            <person name="Zhao F."/>
            <person name="Cao W."/>
        </authorList>
    </citation>
    <scope>NUCLEOTIDE SEQUENCE</scope>
    <source>
        <strain evidence="6">Rmic-2018</strain>
        <tissue evidence="6">Larvae</tissue>
    </source>
</reference>
<dbReference type="GO" id="GO:0004305">
    <property type="term" value="F:ethanolamine kinase activity"/>
    <property type="evidence" value="ECO:0007669"/>
    <property type="project" value="UniProtKB-EC"/>
</dbReference>
<comment type="caution">
    <text evidence="6">The sequence shown here is derived from an EMBL/GenBank/DDBJ whole genome shotgun (WGS) entry which is preliminary data.</text>
</comment>
<evidence type="ECO:0000313" key="6">
    <source>
        <dbReference type="EMBL" id="KAH8025551.1"/>
    </source>
</evidence>
<dbReference type="EC" id="2.7.1.82" evidence="5"/>
<protein>
    <recommendedName>
        <fullName evidence="5">ethanolamine kinase</fullName>
        <ecNumber evidence="5">2.7.1.82</ecNumber>
    </recommendedName>
</protein>
<keyword evidence="7" id="KW-1185">Reference proteome</keyword>
<dbReference type="PANTHER" id="PTHR22603">
    <property type="entry name" value="CHOLINE/ETHANOALAMINE KINASE"/>
    <property type="match status" value="1"/>
</dbReference>
<evidence type="ECO:0000256" key="3">
    <source>
        <dbReference type="ARBA" id="ARBA00037883"/>
    </source>
</evidence>
<dbReference type="GO" id="GO:0006646">
    <property type="term" value="P:phosphatidylethanolamine biosynthetic process"/>
    <property type="evidence" value="ECO:0007669"/>
    <property type="project" value="TreeGrafter"/>
</dbReference>
<dbReference type="PANTHER" id="PTHR22603:SF66">
    <property type="entry name" value="ETHANOLAMINE KINASE"/>
    <property type="match status" value="1"/>
</dbReference>
<comment type="similarity">
    <text evidence="4">Belongs to the choline/ethanolamine kinase family.</text>
</comment>
<dbReference type="SUPFAM" id="SSF56112">
    <property type="entry name" value="Protein kinase-like (PK-like)"/>
    <property type="match status" value="1"/>
</dbReference>
<reference evidence="6" key="1">
    <citation type="journal article" date="2020" name="Cell">
        <title>Large-Scale Comparative Analyses of Tick Genomes Elucidate Their Genetic Diversity and Vector Capacities.</title>
        <authorList>
            <consortium name="Tick Genome and Microbiome Consortium (TIGMIC)"/>
            <person name="Jia N."/>
            <person name="Wang J."/>
            <person name="Shi W."/>
            <person name="Du L."/>
            <person name="Sun Y."/>
            <person name="Zhan W."/>
            <person name="Jiang J.F."/>
            <person name="Wang Q."/>
            <person name="Zhang B."/>
            <person name="Ji P."/>
            <person name="Bell-Sakyi L."/>
            <person name="Cui X.M."/>
            <person name="Yuan T.T."/>
            <person name="Jiang B.G."/>
            <person name="Yang W.F."/>
            <person name="Lam T.T."/>
            <person name="Chang Q.C."/>
            <person name="Ding S.J."/>
            <person name="Wang X.J."/>
            <person name="Zhu J.G."/>
            <person name="Ruan X.D."/>
            <person name="Zhao L."/>
            <person name="Wei J.T."/>
            <person name="Ye R.Z."/>
            <person name="Que T.C."/>
            <person name="Du C.H."/>
            <person name="Zhou Y.H."/>
            <person name="Cheng J.X."/>
            <person name="Dai P.F."/>
            <person name="Guo W.B."/>
            <person name="Han X.H."/>
            <person name="Huang E.J."/>
            <person name="Li L.F."/>
            <person name="Wei W."/>
            <person name="Gao Y.C."/>
            <person name="Liu J.Z."/>
            <person name="Shao H.Z."/>
            <person name="Wang X."/>
            <person name="Wang C.C."/>
            <person name="Yang T.C."/>
            <person name="Huo Q.B."/>
            <person name="Li W."/>
            <person name="Chen H.Y."/>
            <person name="Chen S.E."/>
            <person name="Zhou L.G."/>
            <person name="Ni X.B."/>
            <person name="Tian J.H."/>
            <person name="Sheng Y."/>
            <person name="Liu T."/>
            <person name="Pan Y.S."/>
            <person name="Xia L.Y."/>
            <person name="Li J."/>
            <person name="Zhao F."/>
            <person name="Cao W.C."/>
        </authorList>
    </citation>
    <scope>NUCLEOTIDE SEQUENCE</scope>
    <source>
        <strain evidence="6">Rmic-2018</strain>
    </source>
</reference>
<dbReference type="AlphaFoldDB" id="A0A9J6DTG2"/>
<dbReference type="Pfam" id="PF01633">
    <property type="entry name" value="Choline_kinase"/>
    <property type="match status" value="1"/>
</dbReference>
<dbReference type="Proteomes" id="UP000821866">
    <property type="component" value="Unassembled WGS sequence"/>
</dbReference>
<dbReference type="GO" id="GO:0005737">
    <property type="term" value="C:cytoplasm"/>
    <property type="evidence" value="ECO:0007669"/>
    <property type="project" value="TreeGrafter"/>
</dbReference>